<sequence length="545" mass="57998">MAHSILATRRHSAPSRSALVACLLAGLIVVAALYGRIMGYDLRRDETMFVPPAALLGDQVLYADLFYNHVPYSAWLFRAMHLLLPWMGLLAVARLTVFLCWLMLLGSAAWIGWRLTRSALVAAVGPVSLFTADVLLGQTGMAATNNLLPLPFAMLGLGLFAIAIAEQRQNFIQLLFAGVLLSIAAGMKASAIAFVPAVAIGCFLVPRRLTLAERMRGVVLPVALGGLIGAAPLIWYALSTPDLFFAHILEYHSGPHVAYWQANAESEPDLALTAPAKLQLGYSVWMVGATLLAVFLAILSRVVAGGNDGDAWSSGAFEAAGVVAASVVTAALLAFVPTPGFPQYYAAPLIGPPILIALLCRAMPVERFDLMRPAIATALALMVVYGGPRLALGLNDLRNPSQLTTARIERSAGLLRDRLAEAGLDQAGPVATLSPIYPLAAGLPIYSELSAGPFAYRVAEYTEPELRAHYALVGASDLPALLDATPPAGILTGFDPALETPFEDYARANGFTLVEMPKISDRYGSARLWLRAAPGDTTDLTGERQ</sequence>
<reference evidence="2 3" key="1">
    <citation type="journal article" date="2017" name="Nat. Commun.">
        <title>In situ click chemistry generation of cyclooxygenase-2 inhibitors.</title>
        <authorList>
            <person name="Bhardwaj A."/>
            <person name="Kaur J."/>
            <person name="Wuest M."/>
            <person name="Wuest F."/>
        </authorList>
    </citation>
    <scope>NUCLEOTIDE SEQUENCE [LARGE SCALE GENOMIC DNA]</scope>
    <source>
        <strain evidence="2">S2_012_000_R3_94</strain>
    </source>
</reference>
<comment type="caution">
    <text evidence="2">The sequence shown here is derived from an EMBL/GenBank/DDBJ whole genome shotgun (WGS) entry which is preliminary data.</text>
</comment>
<dbReference type="Proteomes" id="UP000315344">
    <property type="component" value="Unassembled WGS sequence"/>
</dbReference>
<evidence type="ECO:0008006" key="4">
    <source>
        <dbReference type="Google" id="ProtNLM"/>
    </source>
</evidence>
<evidence type="ECO:0000313" key="2">
    <source>
        <dbReference type="EMBL" id="TKW66681.1"/>
    </source>
</evidence>
<feature type="transmembrane region" description="Helical" evidence="1">
    <location>
        <begin position="119"/>
        <end position="136"/>
    </location>
</feature>
<feature type="transmembrane region" description="Helical" evidence="1">
    <location>
        <begin position="342"/>
        <end position="362"/>
    </location>
</feature>
<feature type="transmembrane region" description="Helical" evidence="1">
    <location>
        <begin position="49"/>
        <end position="67"/>
    </location>
</feature>
<feature type="transmembrane region" description="Helical" evidence="1">
    <location>
        <begin position="18"/>
        <end position="37"/>
    </location>
</feature>
<proteinExistence type="predicted"/>
<dbReference type="AlphaFoldDB" id="A0A533I7I2"/>
<keyword evidence="1" id="KW-1133">Transmembrane helix</keyword>
<feature type="transmembrane region" description="Helical" evidence="1">
    <location>
        <begin position="148"/>
        <end position="166"/>
    </location>
</feature>
<protein>
    <recommendedName>
        <fullName evidence="4">Glycosyltransferase RgtA/B/C/D-like domain-containing protein</fullName>
    </recommendedName>
</protein>
<evidence type="ECO:0000256" key="1">
    <source>
        <dbReference type="SAM" id="Phobius"/>
    </source>
</evidence>
<feature type="transmembrane region" description="Helical" evidence="1">
    <location>
        <begin position="172"/>
        <end position="205"/>
    </location>
</feature>
<feature type="transmembrane region" description="Helical" evidence="1">
    <location>
        <begin position="217"/>
        <end position="238"/>
    </location>
</feature>
<feature type="transmembrane region" description="Helical" evidence="1">
    <location>
        <begin position="282"/>
        <end position="304"/>
    </location>
</feature>
<keyword evidence="1" id="KW-0472">Membrane</keyword>
<gene>
    <name evidence="2" type="ORF">DI616_09310</name>
</gene>
<evidence type="ECO:0000313" key="3">
    <source>
        <dbReference type="Proteomes" id="UP000315344"/>
    </source>
</evidence>
<keyword evidence="1" id="KW-0812">Transmembrane</keyword>
<organism evidence="2 3">
    <name type="scientific">Paracoccus denitrificans</name>
    <dbReference type="NCBI Taxonomy" id="266"/>
    <lineage>
        <taxon>Bacteria</taxon>
        <taxon>Pseudomonadati</taxon>
        <taxon>Pseudomonadota</taxon>
        <taxon>Alphaproteobacteria</taxon>
        <taxon>Rhodobacterales</taxon>
        <taxon>Paracoccaceae</taxon>
        <taxon>Paracoccus</taxon>
    </lineage>
</organism>
<dbReference type="EMBL" id="VAFL01000006">
    <property type="protein sequence ID" value="TKW66681.1"/>
    <property type="molecule type" value="Genomic_DNA"/>
</dbReference>
<feature type="transmembrane region" description="Helical" evidence="1">
    <location>
        <begin position="88"/>
        <end position="113"/>
    </location>
</feature>
<feature type="transmembrane region" description="Helical" evidence="1">
    <location>
        <begin position="316"/>
        <end position="336"/>
    </location>
</feature>
<name>A0A533I7I2_PARDE</name>
<accession>A0A533I7I2</accession>